<dbReference type="RefSeq" id="WP_198453315.1">
    <property type="nucleotide sequence ID" value="NZ_CP053563.1"/>
</dbReference>
<dbReference type="Proteomes" id="UP000192422">
    <property type="component" value="Plasmid pTElox9"/>
</dbReference>
<keyword evidence="3" id="KW-1185">Reference proteome</keyword>
<evidence type="ECO:0000313" key="2">
    <source>
        <dbReference type="EMBL" id="QPZ93348.1"/>
    </source>
</evidence>
<accession>A0ABX6Z090</accession>
<feature type="domain" description="Putative Flp pilus-assembly TadG-like N-terminal" evidence="1">
    <location>
        <begin position="10"/>
        <end position="56"/>
    </location>
</feature>
<name>A0ABX6Z090_9RHOB</name>
<evidence type="ECO:0000259" key="1">
    <source>
        <dbReference type="Pfam" id="PF13400"/>
    </source>
</evidence>
<proteinExistence type="predicted"/>
<dbReference type="Pfam" id="PF13400">
    <property type="entry name" value="Tad"/>
    <property type="match status" value="1"/>
</dbReference>
<protein>
    <recommendedName>
        <fullName evidence="1">Putative Flp pilus-assembly TadG-like N-terminal domain-containing protein</fullName>
    </recommendedName>
</protein>
<evidence type="ECO:0000313" key="3">
    <source>
        <dbReference type="Proteomes" id="UP000192422"/>
    </source>
</evidence>
<reference evidence="2 3" key="1">
    <citation type="submission" date="2020-05" db="EMBL/GenBank/DDBJ databases">
        <title>Thioclava electrotropha strain Elox9 finished genome.</title>
        <authorList>
            <person name="Rowe A.R."/>
            <person name="Wilbanks E.G."/>
        </authorList>
    </citation>
    <scope>NUCLEOTIDE SEQUENCE [LARGE SCALE GENOMIC DNA]</scope>
    <source>
        <strain evidence="2 3">Elox9</strain>
        <plasmid evidence="2 3">pTElox9</plasmid>
    </source>
</reference>
<gene>
    <name evidence="2" type="ORF">AKL02_020420</name>
</gene>
<geneLocation type="plasmid" evidence="2 3">
    <name>pTElox9</name>
</geneLocation>
<keyword evidence="2" id="KW-0614">Plasmid</keyword>
<sequence length="356" mass="37404">MRSFVYSERGSITILWLLLIPAMLLVGGFATDISMINAQKRYVQSQADLAAQSAARHLPNLSEARTIAQEVVSANDKYGNVPLGSTDVTFGSFDSKTGTFTAAPVQTDPTGVTAVKVSVPSNFAPFLLAPVMQNGNYVIRRSGVAARRGAISFTLRNRLLGIDTSRSILDPLLNDGLGLGVSAKLLDYSGLANTEVGINQLLGLVSSRIGLDAVSYEDLLKAPIALDTLIGGLTDLNGLPTGVSSNATNTVSLGSLLALSPNVLQAEIGQVLPDIKLNVFDLLAAIVSVDGSNSGVDLVNVPLSLQIPHLAAVDVVVSAIHPAVTALGFIDDVPQSRRDLPNSTQRLRLNWPVSSV</sequence>
<dbReference type="InterPro" id="IPR028087">
    <property type="entry name" value="Tad_N"/>
</dbReference>
<dbReference type="EMBL" id="CP053563">
    <property type="protein sequence ID" value="QPZ93348.1"/>
    <property type="molecule type" value="Genomic_DNA"/>
</dbReference>
<organism evidence="2 3">
    <name type="scientific">Thioclava electrotropha</name>
    <dbReference type="NCBI Taxonomy" id="1549850"/>
    <lineage>
        <taxon>Bacteria</taxon>
        <taxon>Pseudomonadati</taxon>
        <taxon>Pseudomonadota</taxon>
        <taxon>Alphaproteobacteria</taxon>
        <taxon>Rhodobacterales</taxon>
        <taxon>Paracoccaceae</taxon>
        <taxon>Thioclava</taxon>
    </lineage>
</organism>